<dbReference type="Pfam" id="PF00724">
    <property type="entry name" value="Oxidored_FMN"/>
    <property type="match status" value="1"/>
</dbReference>
<dbReference type="Gene3D" id="3.20.20.70">
    <property type="entry name" value="Aldolase class I"/>
    <property type="match status" value="1"/>
</dbReference>
<keyword evidence="6" id="KW-1185">Reference proteome</keyword>
<dbReference type="PANTHER" id="PTHR22893">
    <property type="entry name" value="NADH OXIDOREDUCTASE-RELATED"/>
    <property type="match status" value="1"/>
</dbReference>
<evidence type="ECO:0000256" key="3">
    <source>
        <dbReference type="ARBA" id="ARBA00023002"/>
    </source>
</evidence>
<dbReference type="InterPro" id="IPR045247">
    <property type="entry name" value="Oye-like"/>
</dbReference>
<evidence type="ECO:0000313" key="6">
    <source>
        <dbReference type="Proteomes" id="UP000191672"/>
    </source>
</evidence>
<reference evidence="6" key="1">
    <citation type="journal article" date="2017" name="Nat. Microbiol.">
        <title>Global analysis of biosynthetic gene clusters reveals vast potential of secondary metabolite production in Penicillium species.</title>
        <authorList>
            <person name="Nielsen J.C."/>
            <person name="Grijseels S."/>
            <person name="Prigent S."/>
            <person name="Ji B."/>
            <person name="Dainat J."/>
            <person name="Nielsen K.F."/>
            <person name="Frisvad J.C."/>
            <person name="Workman M."/>
            <person name="Nielsen J."/>
        </authorList>
    </citation>
    <scope>NUCLEOTIDE SEQUENCE [LARGE SCALE GENOMIC DNA]</scope>
    <source>
        <strain evidence="6">IBT 31811</strain>
    </source>
</reference>
<name>A0A1V6QET9_9EURO</name>
<sequence>MTIHQLSGKDSGLFRPLTISNGKITLQHRVVHAPLTRNRGEPLKPSTPENPNRIWIPGDLMVEYYSQRATQGGLMISEGIPPSLESNGMPGVPGLFIPEQARGWKRVVDAVHSKGGIIFCQLWHAGRATIPQMTGSPAVCPSASVWDSPSECYSHPPEGSTSPVPYAKHPPVEMTVEHIQTTIADYCAAAKTALEIGFDGVEIHAGNGYLPEQFLSSNINKRGDDYGGSPEKRCQFVFELMSAVAKTVGEENLSIRLSPFGLFNQARGEQRVETWSHLCEGLKKSLPKMSYVSFIEPVCSPSLRLSDHHSPSQRYEQIFDVETKDKFLESWGLSDVTLDRFRAIFGSTPFFSGGGWNEENSWGVVESGKYDGMIYGRYFISNPDFVRRLKEKLPLTPYDRTRFYGPFEDNAFHYIDYPTVEQQN</sequence>
<accession>A0A1V6QET9</accession>
<dbReference type="SUPFAM" id="SSF51395">
    <property type="entry name" value="FMN-linked oxidoreductases"/>
    <property type="match status" value="1"/>
</dbReference>
<comment type="cofactor">
    <cofactor evidence="1">
        <name>FMN</name>
        <dbReference type="ChEBI" id="CHEBI:58210"/>
    </cofactor>
</comment>
<dbReference type="Proteomes" id="UP000191672">
    <property type="component" value="Unassembled WGS sequence"/>
</dbReference>
<proteinExistence type="inferred from homology"/>
<evidence type="ECO:0000259" key="4">
    <source>
        <dbReference type="Pfam" id="PF00724"/>
    </source>
</evidence>
<feature type="domain" description="NADH:flavin oxidoreductase/NADH oxidase N-terminal" evidence="4">
    <location>
        <begin position="13"/>
        <end position="395"/>
    </location>
</feature>
<dbReference type="InterPro" id="IPR013785">
    <property type="entry name" value="Aldolase_TIM"/>
</dbReference>
<evidence type="ECO:0000256" key="2">
    <source>
        <dbReference type="ARBA" id="ARBA00005979"/>
    </source>
</evidence>
<evidence type="ECO:0000313" key="5">
    <source>
        <dbReference type="EMBL" id="OQD87731.1"/>
    </source>
</evidence>
<dbReference type="InterPro" id="IPR001155">
    <property type="entry name" value="OxRdtase_FMN_N"/>
</dbReference>
<dbReference type="PANTHER" id="PTHR22893:SF93">
    <property type="entry name" value="HYPOTHETICAL OXIDOREDUCTASE (EUROFUNG)"/>
    <property type="match status" value="1"/>
</dbReference>
<dbReference type="GO" id="GO:0010181">
    <property type="term" value="F:FMN binding"/>
    <property type="evidence" value="ECO:0007669"/>
    <property type="project" value="InterPro"/>
</dbReference>
<keyword evidence="3" id="KW-0560">Oxidoreductase</keyword>
<comment type="similarity">
    <text evidence="2">Belongs to the NADH:flavin oxidoreductase/NADH oxidase family.</text>
</comment>
<gene>
    <name evidence="5" type="ORF">PENANT_c005G00554</name>
</gene>
<dbReference type="FunFam" id="3.20.20.70:FF:000059">
    <property type="entry name" value="N-ethylmaleimide reductase, FMN-linked"/>
    <property type="match status" value="1"/>
</dbReference>
<dbReference type="GO" id="GO:0016628">
    <property type="term" value="F:oxidoreductase activity, acting on the CH-CH group of donors, NAD or NADP as acceptor"/>
    <property type="evidence" value="ECO:0007669"/>
    <property type="project" value="UniProtKB-ARBA"/>
</dbReference>
<dbReference type="STRING" id="416450.A0A1V6QET9"/>
<dbReference type="CDD" id="cd02933">
    <property type="entry name" value="OYE_like_FMN"/>
    <property type="match status" value="1"/>
</dbReference>
<dbReference type="GO" id="GO:0005829">
    <property type="term" value="C:cytosol"/>
    <property type="evidence" value="ECO:0007669"/>
    <property type="project" value="UniProtKB-ARBA"/>
</dbReference>
<evidence type="ECO:0000256" key="1">
    <source>
        <dbReference type="ARBA" id="ARBA00001917"/>
    </source>
</evidence>
<dbReference type="AlphaFoldDB" id="A0A1V6QET9"/>
<dbReference type="EMBL" id="MDYN01000005">
    <property type="protein sequence ID" value="OQD87731.1"/>
    <property type="molecule type" value="Genomic_DNA"/>
</dbReference>
<comment type="caution">
    <text evidence="5">The sequence shown here is derived from an EMBL/GenBank/DDBJ whole genome shotgun (WGS) entry which is preliminary data.</text>
</comment>
<protein>
    <recommendedName>
        <fullName evidence="4">NADH:flavin oxidoreductase/NADH oxidase N-terminal domain-containing protein</fullName>
    </recommendedName>
</protein>
<organism evidence="5 6">
    <name type="scientific">Penicillium antarcticum</name>
    <dbReference type="NCBI Taxonomy" id="416450"/>
    <lineage>
        <taxon>Eukaryota</taxon>
        <taxon>Fungi</taxon>
        <taxon>Dikarya</taxon>
        <taxon>Ascomycota</taxon>
        <taxon>Pezizomycotina</taxon>
        <taxon>Eurotiomycetes</taxon>
        <taxon>Eurotiomycetidae</taxon>
        <taxon>Eurotiales</taxon>
        <taxon>Aspergillaceae</taxon>
        <taxon>Penicillium</taxon>
    </lineage>
</organism>